<proteinExistence type="predicted"/>
<dbReference type="Proteomes" id="UP000695022">
    <property type="component" value="Unplaced"/>
</dbReference>
<evidence type="ECO:0000256" key="1">
    <source>
        <dbReference type="SAM" id="MobiDB-lite"/>
    </source>
</evidence>
<evidence type="ECO:0000313" key="3">
    <source>
        <dbReference type="Proteomes" id="UP000695022"/>
    </source>
</evidence>
<evidence type="ECO:0000313" key="10">
    <source>
        <dbReference type="RefSeq" id="XP_014667182.1"/>
    </source>
</evidence>
<dbReference type="SUPFAM" id="SSF103657">
    <property type="entry name" value="BAR/IMD domain-like"/>
    <property type="match status" value="1"/>
</dbReference>
<feature type="region of interest" description="Disordered" evidence="1">
    <location>
        <begin position="290"/>
        <end position="328"/>
    </location>
</feature>
<protein>
    <submittedName>
        <fullName evidence="4 5">Islet cell autoantigen 1-like isoform X1</fullName>
    </submittedName>
</protein>
<dbReference type="InterPro" id="IPR024114">
    <property type="entry name" value="Islet_autoAg_Ica1/Ica1-like"/>
</dbReference>
<organism evidence="3 10">
    <name type="scientific">Priapulus caudatus</name>
    <name type="common">Priapulid worm</name>
    <dbReference type="NCBI Taxonomy" id="37621"/>
    <lineage>
        <taxon>Eukaryota</taxon>
        <taxon>Metazoa</taxon>
        <taxon>Ecdysozoa</taxon>
        <taxon>Scalidophora</taxon>
        <taxon>Priapulida</taxon>
        <taxon>Priapulimorpha</taxon>
        <taxon>Priapulimorphida</taxon>
        <taxon>Priapulidae</taxon>
        <taxon>Priapulus</taxon>
    </lineage>
</organism>
<dbReference type="PANTHER" id="PTHR10164:SF4">
    <property type="entry name" value="GH23156P"/>
    <property type="match status" value="1"/>
</dbReference>
<dbReference type="SMART" id="SM01015">
    <property type="entry name" value="Arfaptin"/>
    <property type="match status" value="1"/>
</dbReference>
<evidence type="ECO:0000313" key="8">
    <source>
        <dbReference type="RefSeq" id="XP_014667164.1"/>
    </source>
</evidence>
<dbReference type="RefSeq" id="XP_014667148.1">
    <property type="nucleotide sequence ID" value="XM_014811662.1"/>
</dbReference>
<sequence length="638" mass="71161">MSGYGYSGRGYDHASYDQYGNAVEPSAIGKLQQQYWLTKQTVIKKIGKQEDEFVVAGDAELDTKLELFEAIQQSCAELLRVIERYQDGICALSQEENCMGRFLKEQGKIDKTRAGKMLVAVGKTEGYSAQQRLAIRVPLVRLYNEVETFQYRAISDTYITIRRMEKARTEYRAALLWMKDVSQELDPDTFKRLEKFRKVQGQVRKTKAKFDRLKVDCIQKIDLLAASRCNMFSHVLANYQSTLLHFWKKTSTTMGTVLTSFKGYQHYEFNMLKELAEPCKKLVEQTSTVRQQAEKEGDSAKGEDVVANKTEEEEEEEGRADKETASLINIEEEESNKALMQLDRLLQDSSPIEECPPSQLLAMSSARAGRTLESPRAAQNDPQDLLSDDYAPDDSQKDDMVLLNEILNVQSSAVSADDFSKEWQAVFGSQSLAGQTNYTPVESDAAHDNRKQFMPSQMLDMRLDSHAGATMQADQRQTQTAHPYSAWAPAAAALQCSGVGLLANYPSTMMPYNGHTLAGPMLPRPSASVGQSPRAVLGESSVQAVAWRGPAENPSPAEMCKNPRDSANCDDVLEGAGAKPMMQQQQQQQKQTIDRPAGKKPDQKADMSAWFNLFADLDPLSNPDAVGHQEAAVDDRNC</sequence>
<evidence type="ECO:0000313" key="9">
    <source>
        <dbReference type="RefSeq" id="XP_014667173.1"/>
    </source>
</evidence>
<evidence type="ECO:0000313" key="7">
    <source>
        <dbReference type="RefSeq" id="XP_014667158.1"/>
    </source>
</evidence>
<feature type="region of interest" description="Disordered" evidence="1">
    <location>
        <begin position="549"/>
        <end position="606"/>
    </location>
</feature>
<dbReference type="GeneID" id="106808791"/>
<dbReference type="PROSITE" id="PS50870">
    <property type="entry name" value="AH"/>
    <property type="match status" value="1"/>
</dbReference>
<keyword evidence="3" id="KW-1185">Reference proteome</keyword>
<dbReference type="RefSeq" id="XP_014667173.1">
    <property type="nucleotide sequence ID" value="XM_014811687.1"/>
</dbReference>
<name>A0ABM1E4R1_PRICU</name>
<dbReference type="RefSeq" id="XP_014667132.1">
    <property type="nucleotide sequence ID" value="XM_014811646.1"/>
</dbReference>
<feature type="compositionally biased region" description="Basic and acidic residues" evidence="1">
    <location>
        <begin position="292"/>
        <end position="310"/>
    </location>
</feature>
<dbReference type="SMART" id="SM01237">
    <property type="entry name" value="ICA69"/>
    <property type="match status" value="1"/>
</dbReference>
<dbReference type="CDD" id="cd07661">
    <property type="entry name" value="BAR_ICA69"/>
    <property type="match status" value="1"/>
</dbReference>
<evidence type="ECO:0000313" key="5">
    <source>
        <dbReference type="RefSeq" id="XP_014667140.1"/>
    </source>
</evidence>
<dbReference type="Pfam" id="PF06456">
    <property type="entry name" value="Arfaptin"/>
    <property type="match status" value="1"/>
</dbReference>
<evidence type="ECO:0000313" key="6">
    <source>
        <dbReference type="RefSeq" id="XP_014667148.1"/>
    </source>
</evidence>
<feature type="region of interest" description="Disordered" evidence="1">
    <location>
        <begin position="618"/>
        <end position="638"/>
    </location>
</feature>
<dbReference type="RefSeq" id="XP_014667164.1">
    <property type="nucleotide sequence ID" value="XM_014811678.1"/>
</dbReference>
<dbReference type="Gene3D" id="1.20.1270.60">
    <property type="entry name" value="Arfaptin homology (AH) domain/BAR domain"/>
    <property type="match status" value="1"/>
</dbReference>
<evidence type="ECO:0000313" key="4">
    <source>
        <dbReference type="RefSeq" id="XP_014667132.1"/>
    </source>
</evidence>
<accession>A0ABM1E4R1</accession>
<reference evidence="4 5" key="1">
    <citation type="submission" date="2025-05" db="UniProtKB">
        <authorList>
            <consortium name="RefSeq"/>
        </authorList>
    </citation>
    <scope>IDENTIFICATION</scope>
</reference>
<dbReference type="RefSeq" id="XP_014667140.1">
    <property type="nucleotide sequence ID" value="XM_014811654.1"/>
</dbReference>
<evidence type="ECO:0000259" key="2">
    <source>
        <dbReference type="PROSITE" id="PS50870"/>
    </source>
</evidence>
<dbReference type="Pfam" id="PF04629">
    <property type="entry name" value="ICA69"/>
    <property type="match status" value="2"/>
</dbReference>
<dbReference type="InterPro" id="IPR006723">
    <property type="entry name" value="Islet_autoAg_Ica1_C"/>
</dbReference>
<dbReference type="PANTHER" id="PTHR10164">
    <property type="entry name" value="ISLET CELL AUTOANTIGEN 1"/>
    <property type="match status" value="1"/>
</dbReference>
<feature type="region of interest" description="Disordered" evidence="1">
    <location>
        <begin position="367"/>
        <end position="393"/>
    </location>
</feature>
<feature type="domain" description="AH" evidence="2">
    <location>
        <begin position="56"/>
        <end position="259"/>
    </location>
</feature>
<dbReference type="RefSeq" id="XP_014667182.1">
    <property type="nucleotide sequence ID" value="XM_014811696.1"/>
</dbReference>
<dbReference type="InterPro" id="IPR027267">
    <property type="entry name" value="AH/BAR_dom_sf"/>
</dbReference>
<gene>
    <name evidence="4 5 6 7 8 9 10" type="primary">LOC106808791</name>
</gene>
<dbReference type="InterPro" id="IPR010504">
    <property type="entry name" value="AH_dom"/>
</dbReference>
<feature type="compositionally biased region" description="Basic and acidic residues" evidence="1">
    <location>
        <begin position="592"/>
        <end position="605"/>
    </location>
</feature>
<dbReference type="RefSeq" id="XP_014667158.1">
    <property type="nucleotide sequence ID" value="XM_014811672.1"/>
</dbReference>